<gene>
    <name evidence="20" type="primary">ND2</name>
</gene>
<sequence length="331" mass="38635">MNKSTNMLFMSMLIMSIPITLSANSWFMVWMGMELNIMSFMPMIMEQKNTLSKEAALTYFLIQTIASMLLIMSIIMMTQEIMNKNMGELLLISSLMIKSGMSPFHFWMPMMMEGLNWNKCLILMTWQKIIPLTMMSSIIKINFIILMAIILSITIGAIGGLNQTSLRKLMAYSSISNNGWMLMAMLMSENIWIMYFLFYSIMSIIMTTSMNMYKNYHMNQILSMNESILKKFFILINMLSISGLPPMLGFMPKWLVIQTSMNLNQMTLMMIMVIMTLITVYYYLRIMFTTMMLTNTELKWNNKLNNMNNYVTMMMTTITIMGLMLITMIMY</sequence>
<evidence type="ECO:0000256" key="14">
    <source>
        <dbReference type="ARBA" id="ARBA00023075"/>
    </source>
</evidence>
<proteinExistence type="inferred from homology"/>
<keyword evidence="15 18" id="KW-0496">Mitochondrion</keyword>
<evidence type="ECO:0000256" key="17">
    <source>
        <dbReference type="ARBA" id="ARBA00049551"/>
    </source>
</evidence>
<feature type="transmembrane region" description="Helical" evidence="18">
    <location>
        <begin position="310"/>
        <end position="330"/>
    </location>
</feature>
<name>E2RV35_SIPSI</name>
<evidence type="ECO:0000256" key="4">
    <source>
        <dbReference type="ARBA" id="ARBA00012944"/>
    </source>
</evidence>
<keyword evidence="9 18" id="KW-0999">Mitochondrion inner membrane</keyword>
<dbReference type="EC" id="7.1.1.2" evidence="4 18"/>
<evidence type="ECO:0000256" key="10">
    <source>
        <dbReference type="ARBA" id="ARBA00022967"/>
    </source>
</evidence>
<protein>
    <recommendedName>
        <fullName evidence="5 18">NADH-ubiquinone oxidoreductase chain 2</fullName>
        <ecNumber evidence="4 18">7.1.1.2</ecNumber>
    </recommendedName>
</protein>
<dbReference type="PANTHER" id="PTHR46552">
    <property type="entry name" value="NADH-UBIQUINONE OXIDOREDUCTASE CHAIN 2"/>
    <property type="match status" value="1"/>
</dbReference>
<evidence type="ECO:0000256" key="11">
    <source>
        <dbReference type="ARBA" id="ARBA00022982"/>
    </source>
</evidence>
<keyword evidence="7 18" id="KW-0679">Respiratory chain</keyword>
<keyword evidence="16 18" id="KW-0472">Membrane</keyword>
<evidence type="ECO:0000256" key="7">
    <source>
        <dbReference type="ARBA" id="ARBA00022660"/>
    </source>
</evidence>
<keyword evidence="14 18" id="KW-0830">Ubiquinone</keyword>
<evidence type="ECO:0000256" key="5">
    <source>
        <dbReference type="ARBA" id="ARBA00021008"/>
    </source>
</evidence>
<evidence type="ECO:0000256" key="3">
    <source>
        <dbReference type="ARBA" id="ARBA00007012"/>
    </source>
</evidence>
<evidence type="ECO:0000256" key="13">
    <source>
        <dbReference type="ARBA" id="ARBA00023027"/>
    </source>
</evidence>
<evidence type="ECO:0000256" key="6">
    <source>
        <dbReference type="ARBA" id="ARBA00022448"/>
    </source>
</evidence>
<organism evidence="20">
    <name type="scientific">Sipyloidea sipylus</name>
    <name type="common">Madagascan stick insect</name>
    <name type="synonym">Necroscia sipylus</name>
    <dbReference type="NCBI Taxonomy" id="202427"/>
    <lineage>
        <taxon>Eukaryota</taxon>
        <taxon>Metazoa</taxon>
        <taxon>Ecdysozoa</taxon>
        <taxon>Arthropoda</taxon>
        <taxon>Hexapoda</taxon>
        <taxon>Insecta</taxon>
        <taxon>Pterygota</taxon>
        <taxon>Neoptera</taxon>
        <taxon>Polyneoptera</taxon>
        <taxon>Phasmatodea</taxon>
        <taxon>Verophasmatodea</taxon>
        <taxon>Anareolatae</taxon>
        <taxon>Lonchodidae</taxon>
        <taxon>Necrosciinae</taxon>
        <taxon>Sipyloidea</taxon>
    </lineage>
</organism>
<evidence type="ECO:0000256" key="15">
    <source>
        <dbReference type="ARBA" id="ARBA00023128"/>
    </source>
</evidence>
<keyword evidence="6" id="KW-0813">Transport</keyword>
<comment type="function">
    <text evidence="1">Core subunit of the mitochondrial membrane respiratory chain NADH dehydrogenase (Complex I) that is believed to belong to the minimal assembly required for catalysis. Complex I functions in the transfer of electrons from NADH to the respiratory chain. The immediate electron acceptor for the enzyme is believed to be ubiquinone.</text>
</comment>
<keyword evidence="8 18" id="KW-0812">Transmembrane</keyword>
<comment type="function">
    <text evidence="18">Core subunit of the mitochondrial membrane respiratory chain NADH dehydrogenase (Complex I) which catalyzes electron transfer from NADH through the respiratory chain, using ubiquinone as an electron acceptor. Essential for the catalytic activity and assembly of complex I.</text>
</comment>
<dbReference type="InterPro" id="IPR001750">
    <property type="entry name" value="ND/Mrp_TM"/>
</dbReference>
<evidence type="ECO:0000259" key="19">
    <source>
        <dbReference type="Pfam" id="PF00361"/>
    </source>
</evidence>
<evidence type="ECO:0000313" key="20">
    <source>
        <dbReference type="EMBL" id="BAJ24569.1"/>
    </source>
</evidence>
<dbReference type="EMBL" id="AB477470">
    <property type="protein sequence ID" value="BAJ24569.1"/>
    <property type="molecule type" value="Genomic_DNA"/>
</dbReference>
<feature type="domain" description="NADH:quinone oxidoreductase/Mrp antiporter transmembrane" evidence="19">
    <location>
        <begin position="23"/>
        <end position="279"/>
    </location>
</feature>
<feature type="transmembrane region" description="Helical" evidence="18">
    <location>
        <begin position="232"/>
        <end position="251"/>
    </location>
</feature>
<feature type="transmembrane region" description="Helical" evidence="18">
    <location>
        <begin position="56"/>
        <end position="77"/>
    </location>
</feature>
<dbReference type="AlphaFoldDB" id="E2RV35"/>
<evidence type="ECO:0000256" key="18">
    <source>
        <dbReference type="RuleBase" id="RU003403"/>
    </source>
</evidence>
<comment type="catalytic activity">
    <reaction evidence="17 18">
        <text>a ubiquinone + NADH + 5 H(+)(in) = a ubiquinol + NAD(+) + 4 H(+)(out)</text>
        <dbReference type="Rhea" id="RHEA:29091"/>
        <dbReference type="Rhea" id="RHEA-COMP:9565"/>
        <dbReference type="Rhea" id="RHEA-COMP:9566"/>
        <dbReference type="ChEBI" id="CHEBI:15378"/>
        <dbReference type="ChEBI" id="CHEBI:16389"/>
        <dbReference type="ChEBI" id="CHEBI:17976"/>
        <dbReference type="ChEBI" id="CHEBI:57540"/>
        <dbReference type="ChEBI" id="CHEBI:57945"/>
        <dbReference type="EC" id="7.1.1.2"/>
    </reaction>
</comment>
<evidence type="ECO:0000256" key="2">
    <source>
        <dbReference type="ARBA" id="ARBA00004448"/>
    </source>
</evidence>
<dbReference type="PRINTS" id="PR01436">
    <property type="entry name" value="NADHDHGNASE2"/>
</dbReference>
<dbReference type="PANTHER" id="PTHR46552:SF1">
    <property type="entry name" value="NADH-UBIQUINONE OXIDOREDUCTASE CHAIN 2"/>
    <property type="match status" value="1"/>
</dbReference>
<dbReference type="GO" id="GO:0005743">
    <property type="term" value="C:mitochondrial inner membrane"/>
    <property type="evidence" value="ECO:0007669"/>
    <property type="project" value="UniProtKB-SubCell"/>
</dbReference>
<keyword evidence="11 18" id="KW-0249">Electron transport</keyword>
<feature type="transmembrane region" description="Helical" evidence="18">
    <location>
        <begin position="263"/>
        <end position="284"/>
    </location>
</feature>
<keyword evidence="12 18" id="KW-1133">Transmembrane helix</keyword>
<reference evidence="20" key="1">
    <citation type="journal article" date="2011" name="Mol. Phylogenet. Evol.">
        <title>Exploring the molecular phylogeny of phasmids with whole mitochondrial genome sequences.</title>
        <authorList>
            <person name="Komoto N."/>
            <person name="Yukuhiro K."/>
            <person name="Ueda K."/>
            <person name="Tomita S."/>
        </authorList>
    </citation>
    <scope>NUCLEOTIDE SEQUENCE</scope>
</reference>
<keyword evidence="13 18" id="KW-0520">NAD</keyword>
<dbReference type="InterPro" id="IPR003917">
    <property type="entry name" value="NADH_UbQ_OxRdtase_chain2"/>
</dbReference>
<accession>E2RV35</accession>
<comment type="subcellular location">
    <subcellularLocation>
        <location evidence="2 18">Mitochondrion inner membrane</location>
        <topology evidence="2 18">Multi-pass membrane protein</topology>
    </subcellularLocation>
</comment>
<dbReference type="GO" id="GO:0006120">
    <property type="term" value="P:mitochondrial electron transport, NADH to ubiquinone"/>
    <property type="evidence" value="ECO:0007669"/>
    <property type="project" value="InterPro"/>
</dbReference>
<evidence type="ECO:0000256" key="1">
    <source>
        <dbReference type="ARBA" id="ARBA00003257"/>
    </source>
</evidence>
<feature type="transmembrane region" description="Helical" evidence="18">
    <location>
        <begin position="141"/>
        <end position="162"/>
    </location>
</feature>
<feature type="transmembrane region" description="Helical" evidence="18">
    <location>
        <begin position="12"/>
        <end position="33"/>
    </location>
</feature>
<keyword evidence="10 18" id="KW-1278">Translocase</keyword>
<dbReference type="GO" id="GO:0008137">
    <property type="term" value="F:NADH dehydrogenase (ubiquinone) activity"/>
    <property type="evidence" value="ECO:0007669"/>
    <property type="project" value="UniProtKB-EC"/>
</dbReference>
<evidence type="ECO:0000256" key="9">
    <source>
        <dbReference type="ARBA" id="ARBA00022792"/>
    </source>
</evidence>
<comment type="similarity">
    <text evidence="3 18">Belongs to the complex I subunit 2 family.</text>
</comment>
<evidence type="ECO:0000256" key="8">
    <source>
        <dbReference type="ARBA" id="ARBA00022692"/>
    </source>
</evidence>
<geneLocation type="mitochondrion" evidence="20"/>
<evidence type="ECO:0000256" key="12">
    <source>
        <dbReference type="ARBA" id="ARBA00022989"/>
    </source>
</evidence>
<dbReference type="Pfam" id="PF00361">
    <property type="entry name" value="Proton_antipo_M"/>
    <property type="match status" value="1"/>
</dbReference>
<dbReference type="InterPro" id="IPR050175">
    <property type="entry name" value="Complex_I_Subunit_2"/>
</dbReference>
<feature type="transmembrane region" description="Helical" evidence="18">
    <location>
        <begin position="192"/>
        <end position="211"/>
    </location>
</feature>
<evidence type="ECO:0000256" key="16">
    <source>
        <dbReference type="ARBA" id="ARBA00023136"/>
    </source>
</evidence>